<dbReference type="PROSITE" id="PS51257">
    <property type="entry name" value="PROKAR_LIPOPROTEIN"/>
    <property type="match status" value="1"/>
</dbReference>
<evidence type="ECO:0000313" key="2">
    <source>
        <dbReference type="Proteomes" id="UP000515788"/>
    </source>
</evidence>
<dbReference type="Proteomes" id="UP000515788">
    <property type="component" value="Chromosome 8"/>
</dbReference>
<accession>A0A7G3ZMJ1</accession>
<sequence>MLIWKRKFRLVLFVALGVAIVSCFVRAVVQFQLNKEIKYFKRYFEQKKEHLEALYNPLAIKQIPEETIDLMYNLRLAGKKGPIDWSSYAYVNYATDANYLCNTLIMFDALRKFGTKAKLLLLISRELVESEGSPDSQQVNKMLDQMKRDGGGQVVIKYVDNIVKPADSSQWSQSMTKLLVFNQTEYERVIFLDNDATLNDKLDELFFIPDYIQFAAPVSYWFLSEGDLAEAYREVRDYEKLPVNLARYTDKLHDRIKKGKMIYNHLPSLPPNLYLNTENVAQDLIRSKFSLASLFDHHASDKSTKVKLASYVMVIKPSAEAFSSIMKSSVPIFLKKKGKYDGDVINDDLFNLRKVLHTQFKTFRRLRSHFVPSVLVLPYARYGLLTGSIRDESQHVLLRNDVLGCQRLDTSGKEIEKDIAAITRNAKYVHFSDYPLAKPWQYQSVDEIKCKVDETHSKDIDSGKKLCHLWNDLYSTYLNSRGLCTA</sequence>
<evidence type="ECO:0008006" key="3">
    <source>
        <dbReference type="Google" id="ProtNLM"/>
    </source>
</evidence>
<proteinExistence type="predicted"/>
<dbReference type="AlphaFoldDB" id="A0A7G3ZMJ1"/>
<dbReference type="GeneID" id="59327993"/>
<name>A0A7G3ZMJ1_9SACH</name>
<dbReference type="KEGG" id="tgb:HG536_0H01020"/>
<dbReference type="Gene3D" id="3.90.550.10">
    <property type="entry name" value="Spore Coat Polysaccharide Biosynthesis Protein SpsA, Chain A"/>
    <property type="match status" value="1"/>
</dbReference>
<keyword evidence="2" id="KW-1185">Reference proteome</keyword>
<reference evidence="1 2" key="1">
    <citation type="submission" date="2020-06" db="EMBL/GenBank/DDBJ databases">
        <title>The yeast mating-type switching endonuclease HO is a domesticated member of an unorthodox homing genetic element family.</title>
        <authorList>
            <person name="Coughlan A.Y."/>
            <person name="Lombardi L."/>
            <person name="Braun-Galleani S."/>
            <person name="Martos A.R."/>
            <person name="Galeote V."/>
            <person name="Bigey F."/>
            <person name="Dequin S."/>
            <person name="Byrne K.P."/>
            <person name="Wolfe K.H."/>
        </authorList>
    </citation>
    <scope>NUCLEOTIDE SEQUENCE [LARGE SCALE GENOMIC DNA]</scope>
    <source>
        <strain evidence="1 2">CBS764</strain>
    </source>
</reference>
<dbReference type="OrthoDB" id="2014201at2759"/>
<dbReference type="EMBL" id="CP059253">
    <property type="protein sequence ID" value="QLL34727.1"/>
    <property type="molecule type" value="Genomic_DNA"/>
</dbReference>
<gene>
    <name evidence="1" type="ORF">HG536_0H01020</name>
</gene>
<dbReference type="SUPFAM" id="SSF53448">
    <property type="entry name" value="Nucleotide-diphospho-sugar transferases"/>
    <property type="match status" value="1"/>
</dbReference>
<evidence type="ECO:0000313" key="1">
    <source>
        <dbReference type="EMBL" id="QLL34727.1"/>
    </source>
</evidence>
<dbReference type="InterPro" id="IPR050587">
    <property type="entry name" value="GNT1/Glycosyltrans_8"/>
</dbReference>
<organism evidence="1 2">
    <name type="scientific">Torulaspora globosa</name>
    <dbReference type="NCBI Taxonomy" id="48254"/>
    <lineage>
        <taxon>Eukaryota</taxon>
        <taxon>Fungi</taxon>
        <taxon>Dikarya</taxon>
        <taxon>Ascomycota</taxon>
        <taxon>Saccharomycotina</taxon>
        <taxon>Saccharomycetes</taxon>
        <taxon>Saccharomycetales</taxon>
        <taxon>Saccharomycetaceae</taxon>
        <taxon>Torulaspora</taxon>
    </lineage>
</organism>
<dbReference type="RefSeq" id="XP_037141401.1">
    <property type="nucleotide sequence ID" value="XM_037285505.1"/>
</dbReference>
<dbReference type="PANTHER" id="PTHR11183">
    <property type="entry name" value="GLYCOGENIN SUBFAMILY MEMBER"/>
    <property type="match status" value="1"/>
</dbReference>
<protein>
    <recommendedName>
        <fullName evidence="3">Glucose N-acetyltransferase 1</fullName>
    </recommendedName>
</protein>
<dbReference type="InterPro" id="IPR029044">
    <property type="entry name" value="Nucleotide-diphossugar_trans"/>
</dbReference>